<proteinExistence type="predicted"/>
<evidence type="ECO:0000313" key="2">
    <source>
        <dbReference type="EMBL" id="GAA4150449.1"/>
    </source>
</evidence>
<reference evidence="3" key="1">
    <citation type="journal article" date="2019" name="Int. J. Syst. Evol. Microbiol.">
        <title>The Global Catalogue of Microorganisms (GCM) 10K type strain sequencing project: providing services to taxonomists for standard genome sequencing and annotation.</title>
        <authorList>
            <consortium name="The Broad Institute Genomics Platform"/>
            <consortium name="The Broad Institute Genome Sequencing Center for Infectious Disease"/>
            <person name="Wu L."/>
            <person name="Ma J."/>
        </authorList>
    </citation>
    <scope>NUCLEOTIDE SEQUENCE [LARGE SCALE GENOMIC DNA]</scope>
    <source>
        <strain evidence="3">JCM 17316</strain>
    </source>
</reference>
<organism evidence="2 3">
    <name type="scientific">Actinomadura keratinilytica</name>
    <dbReference type="NCBI Taxonomy" id="547461"/>
    <lineage>
        <taxon>Bacteria</taxon>
        <taxon>Bacillati</taxon>
        <taxon>Actinomycetota</taxon>
        <taxon>Actinomycetes</taxon>
        <taxon>Streptosporangiales</taxon>
        <taxon>Thermomonosporaceae</taxon>
        <taxon>Actinomadura</taxon>
    </lineage>
</organism>
<evidence type="ECO:0000256" key="1">
    <source>
        <dbReference type="SAM" id="MobiDB-lite"/>
    </source>
</evidence>
<dbReference type="Proteomes" id="UP001500266">
    <property type="component" value="Unassembled WGS sequence"/>
</dbReference>
<feature type="compositionally biased region" description="Gly residues" evidence="1">
    <location>
        <begin position="32"/>
        <end position="47"/>
    </location>
</feature>
<dbReference type="EMBL" id="BAABDO010000086">
    <property type="protein sequence ID" value="GAA4150449.1"/>
    <property type="molecule type" value="Genomic_DNA"/>
</dbReference>
<gene>
    <name evidence="2" type="ORF">GCM10022416_46730</name>
</gene>
<feature type="region of interest" description="Disordered" evidence="1">
    <location>
        <begin position="1"/>
        <end position="47"/>
    </location>
</feature>
<accession>A0ABP7Z989</accession>
<comment type="caution">
    <text evidence="2">The sequence shown here is derived from an EMBL/GenBank/DDBJ whole genome shotgun (WGS) entry which is preliminary data.</text>
</comment>
<name>A0ABP7Z989_9ACTN</name>
<sequence>MAQTAPSEQPAPHVEPKSDLGLPHSTTTDGGFLSGLSGGGGGAREGA</sequence>
<evidence type="ECO:0000313" key="3">
    <source>
        <dbReference type="Proteomes" id="UP001500266"/>
    </source>
</evidence>
<protein>
    <submittedName>
        <fullName evidence="2">Uncharacterized protein</fullName>
    </submittedName>
</protein>
<keyword evidence="3" id="KW-1185">Reference proteome</keyword>